<gene>
    <name evidence="3" type="ORF">B0H63DRAFT_466771</name>
</gene>
<evidence type="ECO:0000313" key="3">
    <source>
        <dbReference type="EMBL" id="KAK3390912.1"/>
    </source>
</evidence>
<reference evidence="3" key="1">
    <citation type="journal article" date="2023" name="Mol. Phylogenet. Evol.">
        <title>Genome-scale phylogeny and comparative genomics of the fungal order Sordariales.</title>
        <authorList>
            <person name="Hensen N."/>
            <person name="Bonometti L."/>
            <person name="Westerberg I."/>
            <person name="Brannstrom I.O."/>
            <person name="Guillou S."/>
            <person name="Cros-Aarteil S."/>
            <person name="Calhoun S."/>
            <person name="Haridas S."/>
            <person name="Kuo A."/>
            <person name="Mondo S."/>
            <person name="Pangilinan J."/>
            <person name="Riley R."/>
            <person name="LaButti K."/>
            <person name="Andreopoulos B."/>
            <person name="Lipzen A."/>
            <person name="Chen C."/>
            <person name="Yan M."/>
            <person name="Daum C."/>
            <person name="Ng V."/>
            <person name="Clum A."/>
            <person name="Steindorff A."/>
            <person name="Ohm R.A."/>
            <person name="Martin F."/>
            <person name="Silar P."/>
            <person name="Natvig D.O."/>
            <person name="Lalanne C."/>
            <person name="Gautier V."/>
            <person name="Ament-Velasquez S.L."/>
            <person name="Kruys A."/>
            <person name="Hutchinson M.I."/>
            <person name="Powell A.J."/>
            <person name="Barry K."/>
            <person name="Miller A.N."/>
            <person name="Grigoriev I.V."/>
            <person name="Debuchy R."/>
            <person name="Gladieux P."/>
            <person name="Hiltunen Thoren M."/>
            <person name="Johannesson H."/>
        </authorList>
    </citation>
    <scope>NUCLEOTIDE SEQUENCE</scope>
    <source>
        <strain evidence="3">CBS 232.78</strain>
    </source>
</reference>
<evidence type="ECO:0000256" key="1">
    <source>
        <dbReference type="SAM" id="MobiDB-lite"/>
    </source>
</evidence>
<keyword evidence="2" id="KW-0472">Membrane</keyword>
<evidence type="ECO:0000256" key="2">
    <source>
        <dbReference type="SAM" id="Phobius"/>
    </source>
</evidence>
<feature type="transmembrane region" description="Helical" evidence="2">
    <location>
        <begin position="252"/>
        <end position="274"/>
    </location>
</feature>
<dbReference type="AlphaFoldDB" id="A0AAE0P075"/>
<dbReference type="Proteomes" id="UP001285441">
    <property type="component" value="Unassembled WGS sequence"/>
</dbReference>
<accession>A0AAE0P075</accession>
<comment type="caution">
    <text evidence="3">The sequence shown here is derived from an EMBL/GenBank/DDBJ whole genome shotgun (WGS) entry which is preliminary data.</text>
</comment>
<sequence length="348" mass="38760">MSRCVVDDEADYSLHGSLNPASPTYTKGSWVSLYRQQSKTYESVSYVYSALPAAIQSRVRPFGPLRQKVRSPWSSVSSSASTSEEPDLAMISGPMPVPDQSRTMSMADKKGLHPDRAISIAEREAAIFSEPMQLSAALSATPGTSANDNASGVGWKFGGLGLSLILSAGRNSRATQYREPQDCRYERQAYISGLKFILQGLPEDLDGGELRALRDSMPAQLADTLPALDEDNARLGWRRRRSNNGNFIHNSLLFILVYLNAWVRWFMPYIFYWFSELMRYEREHKVLESVIGTGMAAARAGYVAIRKMGDGVPGQFLSELFQYASAGVSGAFKEFAESELRNEKQRRY</sequence>
<proteinExistence type="predicted"/>
<protein>
    <submittedName>
        <fullName evidence="3">Uncharacterized protein</fullName>
    </submittedName>
</protein>
<feature type="compositionally biased region" description="Low complexity" evidence="1">
    <location>
        <begin position="73"/>
        <end position="83"/>
    </location>
</feature>
<dbReference type="EMBL" id="JAULSW010000002">
    <property type="protein sequence ID" value="KAK3390912.1"/>
    <property type="molecule type" value="Genomic_DNA"/>
</dbReference>
<keyword evidence="2" id="KW-0812">Transmembrane</keyword>
<keyword evidence="4" id="KW-1185">Reference proteome</keyword>
<name>A0AAE0P075_9PEZI</name>
<organism evidence="3 4">
    <name type="scientific">Podospora didyma</name>
    <dbReference type="NCBI Taxonomy" id="330526"/>
    <lineage>
        <taxon>Eukaryota</taxon>
        <taxon>Fungi</taxon>
        <taxon>Dikarya</taxon>
        <taxon>Ascomycota</taxon>
        <taxon>Pezizomycotina</taxon>
        <taxon>Sordariomycetes</taxon>
        <taxon>Sordariomycetidae</taxon>
        <taxon>Sordariales</taxon>
        <taxon>Podosporaceae</taxon>
        <taxon>Podospora</taxon>
    </lineage>
</organism>
<keyword evidence="2" id="KW-1133">Transmembrane helix</keyword>
<feature type="region of interest" description="Disordered" evidence="1">
    <location>
        <begin position="73"/>
        <end position="103"/>
    </location>
</feature>
<reference evidence="3" key="2">
    <citation type="submission" date="2023-06" db="EMBL/GenBank/DDBJ databases">
        <authorList>
            <consortium name="Lawrence Berkeley National Laboratory"/>
            <person name="Haridas S."/>
            <person name="Hensen N."/>
            <person name="Bonometti L."/>
            <person name="Westerberg I."/>
            <person name="Brannstrom I.O."/>
            <person name="Guillou S."/>
            <person name="Cros-Aarteil S."/>
            <person name="Calhoun S."/>
            <person name="Kuo A."/>
            <person name="Mondo S."/>
            <person name="Pangilinan J."/>
            <person name="Riley R."/>
            <person name="LaButti K."/>
            <person name="Andreopoulos B."/>
            <person name="Lipzen A."/>
            <person name="Chen C."/>
            <person name="Yanf M."/>
            <person name="Daum C."/>
            <person name="Ng V."/>
            <person name="Clum A."/>
            <person name="Steindorff A."/>
            <person name="Ohm R."/>
            <person name="Martin F."/>
            <person name="Silar P."/>
            <person name="Natvig D."/>
            <person name="Lalanne C."/>
            <person name="Gautier V."/>
            <person name="Ament-velasquez S.L."/>
            <person name="Kruys A."/>
            <person name="Hutchinson M.I."/>
            <person name="Powell A.J."/>
            <person name="Barry K."/>
            <person name="Miller A.N."/>
            <person name="Grigoriev I.V."/>
            <person name="Debuchy R."/>
            <person name="Gladieux P."/>
            <person name="Thoren M.H."/>
            <person name="Johannesson H."/>
        </authorList>
    </citation>
    <scope>NUCLEOTIDE SEQUENCE</scope>
    <source>
        <strain evidence="3">CBS 232.78</strain>
    </source>
</reference>
<evidence type="ECO:0000313" key="4">
    <source>
        <dbReference type="Proteomes" id="UP001285441"/>
    </source>
</evidence>